<dbReference type="AlphaFoldDB" id="A0A8T3C448"/>
<evidence type="ECO:0000256" key="1">
    <source>
        <dbReference type="ARBA" id="ARBA00004370"/>
    </source>
</evidence>
<feature type="region of interest" description="Disordered" evidence="3">
    <location>
        <begin position="1"/>
        <end position="22"/>
    </location>
</feature>
<dbReference type="GO" id="GO:0005886">
    <property type="term" value="C:plasma membrane"/>
    <property type="evidence" value="ECO:0007669"/>
    <property type="project" value="TreeGrafter"/>
</dbReference>
<protein>
    <submittedName>
        <fullName evidence="4">Uncharacterized protein</fullName>
    </submittedName>
</protein>
<gene>
    <name evidence="4" type="ORF">KFK09_002604</name>
</gene>
<proteinExistence type="predicted"/>
<comment type="caution">
    <text evidence="4">The sequence shown here is derived from an EMBL/GenBank/DDBJ whole genome shotgun (WGS) entry which is preliminary data.</text>
</comment>
<evidence type="ECO:0000313" key="4">
    <source>
        <dbReference type="EMBL" id="KAI0527008.1"/>
    </source>
</evidence>
<accession>A0A8T3C448</accession>
<keyword evidence="5" id="KW-1185">Reference proteome</keyword>
<evidence type="ECO:0000256" key="3">
    <source>
        <dbReference type="SAM" id="MobiDB-lite"/>
    </source>
</evidence>
<sequence>MERGPKQEENEKNKENEENKEKEESSLLIRLLLNRHRTSTSQQIDTRFFPDFRLTPDFYLTTEGDRTFALLPTNQIGYRISAITAKLCSAEHRISRRCISSALQVFPSSISPVTLALLPPFFSQIPSPNSLLLLPAYSLWFPSIHQGHNDVNIWSPFLSSIAVPISPYLVDAIGQDENAGFVLIYIKIVGRLRWKVGSWISDHYHIDVSCPAFFTVANSKDNGGLTGFRFQRMTSCTVDV</sequence>
<dbReference type="GO" id="GO:0009506">
    <property type="term" value="C:plasmodesma"/>
    <property type="evidence" value="ECO:0007669"/>
    <property type="project" value="TreeGrafter"/>
</dbReference>
<dbReference type="PANTHER" id="PTHR31415:SF166">
    <property type="entry name" value="LATE EMBRYOGENESIS ABUNDANT (LEA) HYDROXYPROLINE-RICH GLYCOPROTEIN FAMILY"/>
    <property type="match status" value="1"/>
</dbReference>
<dbReference type="InterPro" id="IPR044839">
    <property type="entry name" value="NDR1-like"/>
</dbReference>
<dbReference type="EMBL" id="JAGYWB010000003">
    <property type="protein sequence ID" value="KAI0527008.1"/>
    <property type="molecule type" value="Genomic_DNA"/>
</dbReference>
<keyword evidence="2" id="KW-0472">Membrane</keyword>
<reference evidence="4" key="1">
    <citation type="journal article" date="2022" name="Front. Genet.">
        <title>Chromosome-Scale Assembly of the Dendrobium nobile Genome Provides Insights Into the Molecular Mechanism of the Biosynthesis of the Medicinal Active Ingredient of Dendrobium.</title>
        <authorList>
            <person name="Xu Q."/>
            <person name="Niu S.-C."/>
            <person name="Li K.-L."/>
            <person name="Zheng P.-J."/>
            <person name="Zhang X.-J."/>
            <person name="Jia Y."/>
            <person name="Liu Y."/>
            <person name="Niu Y.-X."/>
            <person name="Yu L.-H."/>
            <person name="Chen D.-F."/>
            <person name="Zhang G.-Q."/>
        </authorList>
    </citation>
    <scope>NUCLEOTIDE SEQUENCE</scope>
    <source>
        <tissue evidence="4">Leaf</tissue>
    </source>
</reference>
<evidence type="ECO:0000313" key="5">
    <source>
        <dbReference type="Proteomes" id="UP000829196"/>
    </source>
</evidence>
<dbReference type="GO" id="GO:0098542">
    <property type="term" value="P:defense response to other organism"/>
    <property type="evidence" value="ECO:0007669"/>
    <property type="project" value="InterPro"/>
</dbReference>
<evidence type="ECO:0000256" key="2">
    <source>
        <dbReference type="ARBA" id="ARBA00023136"/>
    </source>
</evidence>
<dbReference type="Proteomes" id="UP000829196">
    <property type="component" value="Unassembled WGS sequence"/>
</dbReference>
<comment type="subcellular location">
    <subcellularLocation>
        <location evidence="1">Membrane</location>
    </subcellularLocation>
</comment>
<dbReference type="PANTHER" id="PTHR31415">
    <property type="entry name" value="OS05G0367900 PROTEIN"/>
    <property type="match status" value="1"/>
</dbReference>
<name>A0A8T3C448_DENNO</name>
<organism evidence="4 5">
    <name type="scientific">Dendrobium nobile</name>
    <name type="common">Orchid</name>
    <dbReference type="NCBI Taxonomy" id="94219"/>
    <lineage>
        <taxon>Eukaryota</taxon>
        <taxon>Viridiplantae</taxon>
        <taxon>Streptophyta</taxon>
        <taxon>Embryophyta</taxon>
        <taxon>Tracheophyta</taxon>
        <taxon>Spermatophyta</taxon>
        <taxon>Magnoliopsida</taxon>
        <taxon>Liliopsida</taxon>
        <taxon>Asparagales</taxon>
        <taxon>Orchidaceae</taxon>
        <taxon>Epidendroideae</taxon>
        <taxon>Malaxideae</taxon>
        <taxon>Dendrobiinae</taxon>
        <taxon>Dendrobium</taxon>
    </lineage>
</organism>